<evidence type="ECO:0000313" key="3">
    <source>
        <dbReference type="EMBL" id="OAQ65412.1"/>
    </source>
</evidence>
<dbReference type="PANTHER" id="PTHR33365:SF4">
    <property type="entry name" value="CYCLOCHLOROTINE BIOSYNTHESIS PROTEIN O"/>
    <property type="match status" value="1"/>
</dbReference>
<accession>A0A179FIP7</accession>
<dbReference type="STRING" id="1380566.A0A179FIP7"/>
<gene>
    <name evidence="3" type="ORF">VFPPC_06509</name>
</gene>
<evidence type="ECO:0008006" key="5">
    <source>
        <dbReference type="Google" id="ProtNLM"/>
    </source>
</evidence>
<organism evidence="3 4">
    <name type="scientific">Pochonia chlamydosporia 170</name>
    <dbReference type="NCBI Taxonomy" id="1380566"/>
    <lineage>
        <taxon>Eukaryota</taxon>
        <taxon>Fungi</taxon>
        <taxon>Dikarya</taxon>
        <taxon>Ascomycota</taxon>
        <taxon>Pezizomycotina</taxon>
        <taxon>Sordariomycetes</taxon>
        <taxon>Hypocreomycetidae</taxon>
        <taxon>Hypocreales</taxon>
        <taxon>Clavicipitaceae</taxon>
        <taxon>Pochonia</taxon>
    </lineage>
</organism>
<dbReference type="Pfam" id="PF11807">
    <property type="entry name" value="UstYa"/>
    <property type="match status" value="1"/>
</dbReference>
<reference evidence="3 4" key="1">
    <citation type="journal article" date="2016" name="PLoS Pathog.">
        <title>Biosynthesis of antibiotic leucinostatins in bio-control fungus Purpureocillium lilacinum and their inhibition on phytophthora revealed by genome mining.</title>
        <authorList>
            <person name="Wang G."/>
            <person name="Liu Z."/>
            <person name="Lin R."/>
            <person name="Li E."/>
            <person name="Mao Z."/>
            <person name="Ling J."/>
            <person name="Yang Y."/>
            <person name="Yin W.B."/>
            <person name="Xie B."/>
        </authorList>
    </citation>
    <scope>NUCLEOTIDE SEQUENCE [LARGE SCALE GENOMIC DNA]</scope>
    <source>
        <strain evidence="3">170</strain>
    </source>
</reference>
<dbReference type="OrthoDB" id="3687641at2759"/>
<protein>
    <recommendedName>
        <fullName evidence="5">Tat pathway signal sequence</fullName>
    </recommendedName>
</protein>
<comment type="caution">
    <text evidence="3">The sequence shown here is derived from an EMBL/GenBank/DDBJ whole genome shotgun (WGS) entry which is preliminary data.</text>
</comment>
<dbReference type="InterPro" id="IPR021765">
    <property type="entry name" value="UstYa-like"/>
</dbReference>
<keyword evidence="4" id="KW-1185">Reference proteome</keyword>
<dbReference type="Proteomes" id="UP000078397">
    <property type="component" value="Unassembled WGS sequence"/>
</dbReference>
<proteinExistence type="inferred from homology"/>
<evidence type="ECO:0000256" key="1">
    <source>
        <dbReference type="ARBA" id="ARBA00004685"/>
    </source>
</evidence>
<dbReference type="GeneID" id="28849524"/>
<dbReference type="PANTHER" id="PTHR33365">
    <property type="entry name" value="YALI0B05434P"/>
    <property type="match status" value="1"/>
</dbReference>
<dbReference type="AlphaFoldDB" id="A0A179FIP7"/>
<comment type="pathway">
    <text evidence="1">Mycotoxin biosynthesis.</text>
</comment>
<evidence type="ECO:0000313" key="4">
    <source>
        <dbReference type="Proteomes" id="UP000078397"/>
    </source>
</evidence>
<comment type="similarity">
    <text evidence="2">Belongs to the ustYa family.</text>
</comment>
<dbReference type="RefSeq" id="XP_018142726.1">
    <property type="nucleotide sequence ID" value="XM_018285530.1"/>
</dbReference>
<dbReference type="GO" id="GO:0043386">
    <property type="term" value="P:mycotoxin biosynthetic process"/>
    <property type="evidence" value="ECO:0007669"/>
    <property type="project" value="InterPro"/>
</dbReference>
<evidence type="ECO:0000256" key="2">
    <source>
        <dbReference type="ARBA" id="ARBA00035112"/>
    </source>
</evidence>
<name>A0A179FIP7_METCM</name>
<sequence length="269" mass="30151">MSVSPKGMNQSRNKYMRLEAQMAGVDDEAVERRCRYSSSFPWMISTALLFVVCTSLVIEKYSTSFCASNSNYLDAPNDLESAKASVQQISRAFTGNLILNDETGAWSIDKSGNPPPYFEEPSSAVEDAWTELLRGVDIDLAGADARGVANKTYVWPGTQWYRTGLSVYHSLHCVNLVRRALRPEEYPYPEPTAFRNLHVNHCLDYIRQALECAGDITPLRYRWSDSLPGLVVEDSVHTCRNFSKLREWAISKGTFEGNQSVTTHHGGHG</sequence>
<dbReference type="EMBL" id="LSBJ02000005">
    <property type="protein sequence ID" value="OAQ65412.1"/>
    <property type="molecule type" value="Genomic_DNA"/>
</dbReference>
<dbReference type="KEGG" id="pchm:VFPPC_06509"/>